<evidence type="ECO:0000313" key="4">
    <source>
        <dbReference type="EMBL" id="AVQ01502.1"/>
    </source>
</evidence>
<dbReference type="Pfam" id="PF00486">
    <property type="entry name" value="Trans_reg_C"/>
    <property type="match status" value="1"/>
</dbReference>
<evidence type="ECO:0000313" key="5">
    <source>
        <dbReference type="Proteomes" id="UP000240527"/>
    </source>
</evidence>
<dbReference type="Proteomes" id="UP000240527">
    <property type="component" value="Chromosome"/>
</dbReference>
<dbReference type="EMBL" id="CP027850">
    <property type="protein sequence ID" value="AVQ01502.1"/>
    <property type="molecule type" value="Genomic_DNA"/>
</dbReference>
<dbReference type="Gene3D" id="1.25.40.10">
    <property type="entry name" value="Tetratricopeptide repeat domain"/>
    <property type="match status" value="1"/>
</dbReference>
<gene>
    <name evidence="4" type="ORF">B7G68_06320</name>
</gene>
<protein>
    <recommendedName>
        <fullName evidence="3">OmpR/PhoB-type domain-containing protein</fullName>
    </recommendedName>
</protein>
<dbReference type="RefSeq" id="WP_013078395.1">
    <property type="nucleotide sequence ID" value="NZ_CP027850.1"/>
</dbReference>
<dbReference type="InterPro" id="IPR011990">
    <property type="entry name" value="TPR-like_helical_dom_sf"/>
</dbReference>
<dbReference type="SUPFAM" id="SSF46894">
    <property type="entry name" value="C-terminal effector domain of the bipartite response regulators"/>
    <property type="match status" value="1"/>
</dbReference>
<keyword evidence="5" id="KW-1185">Reference proteome</keyword>
<dbReference type="InterPro" id="IPR036388">
    <property type="entry name" value="WH-like_DNA-bd_sf"/>
</dbReference>
<keyword evidence="1 2" id="KW-0238">DNA-binding</keyword>
<dbReference type="SMART" id="SM00862">
    <property type="entry name" value="Trans_reg_C"/>
    <property type="match status" value="1"/>
</dbReference>
<feature type="domain" description="OmpR/PhoB-type" evidence="3">
    <location>
        <begin position="13"/>
        <end position="110"/>
    </location>
</feature>
<evidence type="ECO:0000256" key="2">
    <source>
        <dbReference type="PROSITE-ProRule" id="PRU01091"/>
    </source>
</evidence>
<name>A0ABM6TEE7_9CAUL</name>
<dbReference type="PROSITE" id="PS51755">
    <property type="entry name" value="OMPR_PHOB"/>
    <property type="match status" value="1"/>
</dbReference>
<proteinExistence type="predicted"/>
<dbReference type="SUPFAM" id="SSF48452">
    <property type="entry name" value="TPR-like"/>
    <property type="match status" value="1"/>
</dbReference>
<dbReference type="CDD" id="cd00383">
    <property type="entry name" value="trans_reg_C"/>
    <property type="match status" value="1"/>
</dbReference>
<feature type="DNA-binding region" description="OmpR/PhoB-type" evidence="2">
    <location>
        <begin position="13"/>
        <end position="110"/>
    </location>
</feature>
<reference evidence="4 5" key="1">
    <citation type="journal article" date="2015" name="Biotechnol. Bioeng.">
        <title>Genome sequence and phenotypic characterization of Caulobacter segnis.</title>
        <authorList>
            <person name="Patel S."/>
            <person name="Fletcher B."/>
            <person name="Scott D.C."/>
            <person name="Ely B."/>
        </authorList>
    </citation>
    <scope>NUCLEOTIDE SEQUENCE [LARGE SCALE GENOMIC DNA]</scope>
    <source>
        <strain evidence="4 5">TK0059</strain>
    </source>
</reference>
<evidence type="ECO:0000259" key="3">
    <source>
        <dbReference type="PROSITE" id="PS51755"/>
    </source>
</evidence>
<sequence length="513" mass="55278">MGDTLQPIDLARAPDFMLGGAKVRPSLRQVVAVDGRETVLEPRVMQVLVALASAGGAILSRDDLILTCWSGRIVGEDAINRVISRLRRLSEEIGGFRIETITKVGYRIVEEGPAARAAPSGVASREVAKPSRRRLVAVGGAVVAAASAGFLLWPRGAPDGPDIGPLVVQASTALEQGTAEGNDQAIGLLKRAVELSPKDASAWGALAFCYAAATHTRAPRVQPDFALRAREAARRAENLAPGEPNARTALVLMGVAMGRWGENERALRGVLADHPKHLPARLMLADLLGAVGRWRESADFLDAVNTEEAPTPGRVQRHLQALWGAGRMEEADRAAARAVSLYPSHFAVWFTHFHLLLYTGRAHEALGKLANLEARPDSADEDNFQMILAVAKAMESRTASDIDAALGLVRASARSGAGYAENAIQYAAALGRIDIAFEICDAYFFAKGFTVPEIRFTTRQKTYTPADDRRTGFLFLPSTSALRLDPRFAAMTETLGLDAYWREAGVRPDYKVA</sequence>
<organism evidence="4 5">
    <name type="scientific">Caulobacter segnis</name>
    <dbReference type="NCBI Taxonomy" id="88688"/>
    <lineage>
        <taxon>Bacteria</taxon>
        <taxon>Pseudomonadati</taxon>
        <taxon>Pseudomonadota</taxon>
        <taxon>Alphaproteobacteria</taxon>
        <taxon>Caulobacterales</taxon>
        <taxon>Caulobacteraceae</taxon>
        <taxon>Caulobacter</taxon>
    </lineage>
</organism>
<dbReference type="InterPro" id="IPR016032">
    <property type="entry name" value="Sig_transdc_resp-reg_C-effctor"/>
</dbReference>
<dbReference type="Gene3D" id="1.10.10.10">
    <property type="entry name" value="Winged helix-like DNA-binding domain superfamily/Winged helix DNA-binding domain"/>
    <property type="match status" value="1"/>
</dbReference>
<dbReference type="InterPro" id="IPR001867">
    <property type="entry name" value="OmpR/PhoB-type_DNA-bd"/>
</dbReference>
<evidence type="ECO:0000256" key="1">
    <source>
        <dbReference type="ARBA" id="ARBA00023125"/>
    </source>
</evidence>
<accession>A0ABM6TEE7</accession>